<sequence>MTSHGPNPLKQLSRLSRTTKFDDQVDTILHGEEYKQWAKRINDADAKKLVEFLDKALGDLDHTSPGHRRCMRELSHICGARRILPASHTLPSQDLTISPQPFASGGSGDVYEGTFGRSKVCIKRVRVYSKDGPEKAIRALCKEAVMWKHLEHNNIVPFLGITMEPFQLVSEWMSGGNLSEHIREHPDANRLGLVLGIAEGLHYLHSRNIIHGDLKGPNILVDDAGNPRITDFGLATVTQNTDTPRSGVDSREHTARWTAPEILSGKGTYSKEADVFSYAMVMIEVFTGAIPFDLIPPSAAMVAIMSGTRPSRPAHPKFTKTLWVLTQSCWAEVPSLRPGVSGILDTLRSA</sequence>
<dbReference type="PROSITE" id="PS50011">
    <property type="entry name" value="PROTEIN_KINASE_DOM"/>
    <property type="match status" value="1"/>
</dbReference>
<evidence type="ECO:0000313" key="3">
    <source>
        <dbReference type="Proteomes" id="UP000736335"/>
    </source>
</evidence>
<comment type="caution">
    <text evidence="2">The sequence shown here is derived from an EMBL/GenBank/DDBJ whole genome shotgun (WGS) entry which is preliminary data.</text>
</comment>
<dbReference type="GO" id="GO:0005524">
    <property type="term" value="F:ATP binding"/>
    <property type="evidence" value="ECO:0007669"/>
    <property type="project" value="InterPro"/>
</dbReference>
<dbReference type="PROSITE" id="PS00108">
    <property type="entry name" value="PROTEIN_KINASE_ST"/>
    <property type="match status" value="1"/>
</dbReference>
<dbReference type="InterPro" id="IPR000719">
    <property type="entry name" value="Prot_kinase_dom"/>
</dbReference>
<dbReference type="EMBL" id="WIUZ02000003">
    <property type="protein sequence ID" value="KAF9789363.1"/>
    <property type="molecule type" value="Genomic_DNA"/>
</dbReference>
<organism evidence="2 3">
    <name type="scientific">Thelephora terrestris</name>
    <dbReference type="NCBI Taxonomy" id="56493"/>
    <lineage>
        <taxon>Eukaryota</taxon>
        <taxon>Fungi</taxon>
        <taxon>Dikarya</taxon>
        <taxon>Basidiomycota</taxon>
        <taxon>Agaricomycotina</taxon>
        <taxon>Agaricomycetes</taxon>
        <taxon>Thelephorales</taxon>
        <taxon>Thelephoraceae</taxon>
        <taxon>Thelephora</taxon>
    </lineage>
</organism>
<dbReference type="PANTHER" id="PTHR44329">
    <property type="entry name" value="SERINE/THREONINE-PROTEIN KINASE TNNI3K-RELATED"/>
    <property type="match status" value="1"/>
</dbReference>
<dbReference type="SUPFAM" id="SSF56112">
    <property type="entry name" value="Protein kinase-like (PK-like)"/>
    <property type="match status" value="1"/>
</dbReference>
<dbReference type="InterPro" id="IPR051681">
    <property type="entry name" value="Ser/Thr_Kinases-Pseudokinases"/>
</dbReference>
<reference evidence="2" key="2">
    <citation type="submission" date="2020-11" db="EMBL/GenBank/DDBJ databases">
        <authorList>
            <consortium name="DOE Joint Genome Institute"/>
            <person name="Kuo A."/>
            <person name="Miyauchi S."/>
            <person name="Kiss E."/>
            <person name="Drula E."/>
            <person name="Kohler A."/>
            <person name="Sanchez-Garcia M."/>
            <person name="Andreopoulos B."/>
            <person name="Barry K.W."/>
            <person name="Bonito G."/>
            <person name="Buee M."/>
            <person name="Carver A."/>
            <person name="Chen C."/>
            <person name="Cichocki N."/>
            <person name="Clum A."/>
            <person name="Culley D."/>
            <person name="Crous P.W."/>
            <person name="Fauchery L."/>
            <person name="Girlanda M."/>
            <person name="Hayes R."/>
            <person name="Keri Z."/>
            <person name="Labutti K."/>
            <person name="Lipzen A."/>
            <person name="Lombard V."/>
            <person name="Magnuson J."/>
            <person name="Maillard F."/>
            <person name="Morin E."/>
            <person name="Murat C."/>
            <person name="Nolan M."/>
            <person name="Ohm R."/>
            <person name="Pangilinan J."/>
            <person name="Pereira M."/>
            <person name="Perotto S."/>
            <person name="Peter M."/>
            <person name="Riley R."/>
            <person name="Sitrit Y."/>
            <person name="Stielow B."/>
            <person name="Szollosi G."/>
            <person name="Zifcakova L."/>
            <person name="Stursova M."/>
            <person name="Spatafora J.W."/>
            <person name="Tedersoo L."/>
            <person name="Vaario L.-M."/>
            <person name="Yamada A."/>
            <person name="Yan M."/>
            <person name="Wang P."/>
            <person name="Xu J."/>
            <person name="Bruns T."/>
            <person name="Baldrian P."/>
            <person name="Vilgalys R."/>
            <person name="Henrissat B."/>
            <person name="Grigoriev I.V."/>
            <person name="Hibbett D."/>
            <person name="Nagy L.G."/>
            <person name="Martin F.M."/>
        </authorList>
    </citation>
    <scope>NUCLEOTIDE SEQUENCE</scope>
    <source>
        <strain evidence="2">UH-Tt-Lm1</strain>
    </source>
</reference>
<keyword evidence="2" id="KW-0418">Kinase</keyword>
<dbReference type="InterPro" id="IPR011009">
    <property type="entry name" value="Kinase-like_dom_sf"/>
</dbReference>
<name>A0A9P6HL26_9AGAM</name>
<dbReference type="Gene3D" id="1.10.510.10">
    <property type="entry name" value="Transferase(Phosphotransferase) domain 1"/>
    <property type="match status" value="1"/>
</dbReference>
<dbReference type="OrthoDB" id="346907at2759"/>
<dbReference type="SMART" id="SM00220">
    <property type="entry name" value="S_TKc"/>
    <property type="match status" value="1"/>
</dbReference>
<reference evidence="2" key="1">
    <citation type="journal article" date="2020" name="Nat. Commun.">
        <title>Large-scale genome sequencing of mycorrhizal fungi provides insights into the early evolution of symbiotic traits.</title>
        <authorList>
            <person name="Miyauchi S."/>
            <person name="Kiss E."/>
            <person name="Kuo A."/>
            <person name="Drula E."/>
            <person name="Kohler A."/>
            <person name="Sanchez-Garcia M."/>
            <person name="Morin E."/>
            <person name="Andreopoulos B."/>
            <person name="Barry K.W."/>
            <person name="Bonito G."/>
            <person name="Buee M."/>
            <person name="Carver A."/>
            <person name="Chen C."/>
            <person name="Cichocki N."/>
            <person name="Clum A."/>
            <person name="Culley D."/>
            <person name="Crous P.W."/>
            <person name="Fauchery L."/>
            <person name="Girlanda M."/>
            <person name="Hayes R.D."/>
            <person name="Keri Z."/>
            <person name="LaButti K."/>
            <person name="Lipzen A."/>
            <person name="Lombard V."/>
            <person name="Magnuson J."/>
            <person name="Maillard F."/>
            <person name="Murat C."/>
            <person name="Nolan M."/>
            <person name="Ohm R.A."/>
            <person name="Pangilinan J."/>
            <person name="Pereira M.F."/>
            <person name="Perotto S."/>
            <person name="Peter M."/>
            <person name="Pfister S."/>
            <person name="Riley R."/>
            <person name="Sitrit Y."/>
            <person name="Stielow J.B."/>
            <person name="Szollosi G."/>
            <person name="Zifcakova L."/>
            <person name="Stursova M."/>
            <person name="Spatafora J.W."/>
            <person name="Tedersoo L."/>
            <person name="Vaario L.M."/>
            <person name="Yamada A."/>
            <person name="Yan M."/>
            <person name="Wang P."/>
            <person name="Xu J."/>
            <person name="Bruns T."/>
            <person name="Baldrian P."/>
            <person name="Vilgalys R."/>
            <person name="Dunand C."/>
            <person name="Henrissat B."/>
            <person name="Grigoriev I.V."/>
            <person name="Hibbett D."/>
            <person name="Nagy L.G."/>
            <person name="Martin F.M."/>
        </authorList>
    </citation>
    <scope>NUCLEOTIDE SEQUENCE</scope>
    <source>
        <strain evidence="2">UH-Tt-Lm1</strain>
    </source>
</reference>
<dbReference type="InterPro" id="IPR001245">
    <property type="entry name" value="Ser-Thr/Tyr_kinase_cat_dom"/>
</dbReference>
<dbReference type="AlphaFoldDB" id="A0A9P6HL26"/>
<keyword evidence="2" id="KW-0808">Transferase</keyword>
<gene>
    <name evidence="2" type="ORF">BJ322DRAFT_1105223</name>
</gene>
<dbReference type="Pfam" id="PF07714">
    <property type="entry name" value="PK_Tyr_Ser-Thr"/>
    <property type="match status" value="1"/>
</dbReference>
<evidence type="ECO:0000313" key="2">
    <source>
        <dbReference type="EMBL" id="KAF9789363.1"/>
    </source>
</evidence>
<dbReference type="PANTHER" id="PTHR44329:SF84">
    <property type="entry name" value="PROTEIN KINASE LIKE PROTEIN"/>
    <property type="match status" value="1"/>
</dbReference>
<dbReference type="GO" id="GO:0004674">
    <property type="term" value="F:protein serine/threonine kinase activity"/>
    <property type="evidence" value="ECO:0007669"/>
    <property type="project" value="TreeGrafter"/>
</dbReference>
<keyword evidence="3" id="KW-1185">Reference proteome</keyword>
<protein>
    <submittedName>
        <fullName evidence="2">Kinase-like protein</fullName>
    </submittedName>
</protein>
<feature type="domain" description="Protein kinase" evidence="1">
    <location>
        <begin position="96"/>
        <end position="350"/>
    </location>
</feature>
<dbReference type="Proteomes" id="UP000736335">
    <property type="component" value="Unassembled WGS sequence"/>
</dbReference>
<proteinExistence type="predicted"/>
<accession>A0A9P6HL26</accession>
<dbReference type="PRINTS" id="PR00109">
    <property type="entry name" value="TYRKINASE"/>
</dbReference>
<evidence type="ECO:0000259" key="1">
    <source>
        <dbReference type="PROSITE" id="PS50011"/>
    </source>
</evidence>
<dbReference type="InterPro" id="IPR008271">
    <property type="entry name" value="Ser/Thr_kinase_AS"/>
</dbReference>